<evidence type="ECO:0000256" key="1">
    <source>
        <dbReference type="SAM" id="Phobius"/>
    </source>
</evidence>
<organism evidence="2 3">
    <name type="scientific">Lactococcus lactis subsp. lactis</name>
    <name type="common">Streptococcus lactis</name>
    <dbReference type="NCBI Taxonomy" id="1360"/>
    <lineage>
        <taxon>Bacteria</taxon>
        <taxon>Bacillati</taxon>
        <taxon>Bacillota</taxon>
        <taxon>Bacilli</taxon>
        <taxon>Lactobacillales</taxon>
        <taxon>Streptococcaceae</taxon>
        <taxon>Lactococcus</taxon>
    </lineage>
</organism>
<dbReference type="Proteomes" id="UP000054230">
    <property type="component" value="Unassembled WGS sequence"/>
</dbReference>
<sequence length="55" mass="6818">MTLSIDSEISWNKEIKMKKIPFWKDWGRFSNFYISMIGFLIFGLYDYWLNQKMKK</sequence>
<comment type="caution">
    <text evidence="2">The sequence shown here is derived from an EMBL/GenBank/DDBJ whole genome shotgun (WGS) entry which is preliminary data.</text>
</comment>
<keyword evidence="1" id="KW-0812">Transmembrane</keyword>
<dbReference type="EMBL" id="LKLP01000062">
    <property type="protein sequence ID" value="KSU10073.1"/>
    <property type="molecule type" value="Genomic_DNA"/>
</dbReference>
<protein>
    <submittedName>
        <fullName evidence="2">Putative membrane protein</fullName>
    </submittedName>
</protein>
<accession>A0A0V8D9U8</accession>
<feature type="transmembrane region" description="Helical" evidence="1">
    <location>
        <begin position="32"/>
        <end position="49"/>
    </location>
</feature>
<evidence type="ECO:0000313" key="2">
    <source>
        <dbReference type="EMBL" id="KSU10073.1"/>
    </source>
</evidence>
<keyword evidence="1" id="KW-0472">Membrane</keyword>
<keyword evidence="1" id="KW-1133">Transmembrane helix</keyword>
<reference evidence="3" key="1">
    <citation type="submission" date="2015-10" db="EMBL/GenBank/DDBJ databases">
        <title>Draft Genome Sequences of 11 Lactococcus lactis subspecies cremoris strains.</title>
        <authorList>
            <person name="Wels M."/>
            <person name="Backus L."/>
            <person name="Boekhorst J."/>
            <person name="Dijkstra A."/>
            <person name="Beerthuizen M."/>
            <person name="Kelly W."/>
            <person name="Siezen R."/>
            <person name="Bachmann H."/>
            <person name="Van Hijum S."/>
        </authorList>
    </citation>
    <scope>NUCLEOTIDE SEQUENCE [LARGE SCALE GENOMIC DNA]</scope>
    <source>
        <strain evidence="3">LMG8520</strain>
    </source>
</reference>
<dbReference type="PATRIC" id="fig|1360.106.peg.1492"/>
<dbReference type="AlphaFoldDB" id="A0A0V8D9U8"/>
<gene>
    <name evidence="2" type="ORF">LMG8520_1240</name>
</gene>
<evidence type="ECO:0000313" key="3">
    <source>
        <dbReference type="Proteomes" id="UP000054230"/>
    </source>
</evidence>
<name>A0A0V8D9U8_LACLL</name>
<proteinExistence type="predicted"/>